<sequence>MGFFMIDSIIFGWDKRFHPQNKISGYGLVDIGGRPPSSCKCIGNTKRGPVSCSQRMGILRSLRSQDKVTQGAAYRANICNSILETSSHGSQYYLYHCKTGVWLSLNKVRK</sequence>
<evidence type="ECO:0000313" key="2">
    <source>
        <dbReference type="Proteomes" id="UP001141806"/>
    </source>
</evidence>
<name>A0A9Q0QXH3_9MAGN</name>
<protein>
    <submittedName>
        <fullName evidence="1">Uncharacterized protein</fullName>
    </submittedName>
</protein>
<comment type="caution">
    <text evidence="1">The sequence shown here is derived from an EMBL/GenBank/DDBJ whole genome shotgun (WGS) entry which is preliminary data.</text>
</comment>
<dbReference type="Proteomes" id="UP001141806">
    <property type="component" value="Unassembled WGS sequence"/>
</dbReference>
<accession>A0A9Q0QXH3</accession>
<gene>
    <name evidence="1" type="ORF">NE237_000806</name>
</gene>
<proteinExistence type="predicted"/>
<organism evidence="1 2">
    <name type="scientific">Protea cynaroides</name>
    <dbReference type="NCBI Taxonomy" id="273540"/>
    <lineage>
        <taxon>Eukaryota</taxon>
        <taxon>Viridiplantae</taxon>
        <taxon>Streptophyta</taxon>
        <taxon>Embryophyta</taxon>
        <taxon>Tracheophyta</taxon>
        <taxon>Spermatophyta</taxon>
        <taxon>Magnoliopsida</taxon>
        <taxon>Proteales</taxon>
        <taxon>Proteaceae</taxon>
        <taxon>Protea</taxon>
    </lineage>
</organism>
<dbReference type="EMBL" id="JAMYWD010000003">
    <property type="protein sequence ID" value="KAJ4975700.1"/>
    <property type="molecule type" value="Genomic_DNA"/>
</dbReference>
<evidence type="ECO:0000313" key="1">
    <source>
        <dbReference type="EMBL" id="KAJ4975700.1"/>
    </source>
</evidence>
<keyword evidence="2" id="KW-1185">Reference proteome</keyword>
<reference evidence="1" key="1">
    <citation type="journal article" date="2023" name="Plant J.">
        <title>The genome of the king protea, Protea cynaroides.</title>
        <authorList>
            <person name="Chang J."/>
            <person name="Duong T.A."/>
            <person name="Schoeman C."/>
            <person name="Ma X."/>
            <person name="Roodt D."/>
            <person name="Barker N."/>
            <person name="Li Z."/>
            <person name="Van de Peer Y."/>
            <person name="Mizrachi E."/>
        </authorList>
    </citation>
    <scope>NUCLEOTIDE SEQUENCE</scope>
    <source>
        <tissue evidence="1">Young leaves</tissue>
    </source>
</reference>
<dbReference type="AlphaFoldDB" id="A0A9Q0QXH3"/>